<evidence type="ECO:0000256" key="1">
    <source>
        <dbReference type="SAM" id="MobiDB-lite"/>
    </source>
</evidence>
<evidence type="ECO:0000313" key="2">
    <source>
        <dbReference type="EMBL" id="EAY20638.1"/>
    </source>
</evidence>
<evidence type="ECO:0000313" key="3">
    <source>
        <dbReference type="Proteomes" id="UP000001542"/>
    </source>
</evidence>
<dbReference type="AlphaFoldDB" id="A2DG11"/>
<feature type="compositionally biased region" description="Polar residues" evidence="1">
    <location>
        <begin position="1"/>
        <end position="15"/>
    </location>
</feature>
<reference evidence="2" key="2">
    <citation type="journal article" date="2007" name="Science">
        <title>Draft genome sequence of the sexually transmitted pathogen Trichomonas vaginalis.</title>
        <authorList>
            <person name="Carlton J.M."/>
            <person name="Hirt R.P."/>
            <person name="Silva J.C."/>
            <person name="Delcher A.L."/>
            <person name="Schatz M."/>
            <person name="Zhao Q."/>
            <person name="Wortman J.R."/>
            <person name="Bidwell S.L."/>
            <person name="Alsmark U.C.M."/>
            <person name="Besteiro S."/>
            <person name="Sicheritz-Ponten T."/>
            <person name="Noel C.J."/>
            <person name="Dacks J.B."/>
            <person name="Foster P.G."/>
            <person name="Simillion C."/>
            <person name="Van de Peer Y."/>
            <person name="Miranda-Saavedra D."/>
            <person name="Barton G.J."/>
            <person name="Westrop G.D."/>
            <person name="Mueller S."/>
            <person name="Dessi D."/>
            <person name="Fiori P.L."/>
            <person name="Ren Q."/>
            <person name="Paulsen I."/>
            <person name="Zhang H."/>
            <person name="Bastida-Corcuera F.D."/>
            <person name="Simoes-Barbosa A."/>
            <person name="Brown M.T."/>
            <person name="Hayes R.D."/>
            <person name="Mukherjee M."/>
            <person name="Okumura C.Y."/>
            <person name="Schneider R."/>
            <person name="Smith A.J."/>
            <person name="Vanacova S."/>
            <person name="Villalvazo M."/>
            <person name="Haas B.J."/>
            <person name="Pertea M."/>
            <person name="Feldblyum T.V."/>
            <person name="Utterback T.R."/>
            <person name="Shu C.L."/>
            <person name="Osoegawa K."/>
            <person name="de Jong P.J."/>
            <person name="Hrdy I."/>
            <person name="Horvathova L."/>
            <person name="Zubacova Z."/>
            <person name="Dolezal P."/>
            <person name="Malik S.B."/>
            <person name="Logsdon J.M. Jr."/>
            <person name="Henze K."/>
            <person name="Gupta A."/>
            <person name="Wang C.C."/>
            <person name="Dunne R.L."/>
            <person name="Upcroft J.A."/>
            <person name="Upcroft P."/>
            <person name="White O."/>
            <person name="Salzberg S.L."/>
            <person name="Tang P."/>
            <person name="Chiu C.-H."/>
            <person name="Lee Y.-S."/>
            <person name="Embley T.M."/>
            <person name="Coombs G.H."/>
            <person name="Mottram J.C."/>
            <person name="Tachezy J."/>
            <person name="Fraser-Liggett C.M."/>
            <person name="Johnson P.J."/>
        </authorList>
    </citation>
    <scope>NUCLEOTIDE SEQUENCE [LARGE SCALE GENOMIC DNA]</scope>
    <source>
        <strain evidence="2">G3</strain>
    </source>
</reference>
<dbReference type="EMBL" id="DS113196">
    <property type="protein sequence ID" value="EAY20638.1"/>
    <property type="molecule type" value="Genomic_DNA"/>
</dbReference>
<dbReference type="RefSeq" id="XP_001581624.1">
    <property type="nucleotide sequence ID" value="XM_001581574.1"/>
</dbReference>
<feature type="region of interest" description="Disordered" evidence="1">
    <location>
        <begin position="1"/>
        <end position="38"/>
    </location>
</feature>
<dbReference type="VEuPathDB" id="TrichDB:TVAGG3_0953150"/>
<sequence>MNSPLSPSVPSTAPYSPNADPHKQKQTKRPRQKKGEYMKKLEEENVQLKSDINMLINKITIIESQNQTLMQQLEFFKLPGMNFPPAKEQPE</sequence>
<dbReference type="Proteomes" id="UP000001542">
    <property type="component" value="Unassembled WGS sequence"/>
</dbReference>
<name>A2DG11_TRIV3</name>
<protein>
    <recommendedName>
        <fullName evidence="4">BZIP domain-containing protein</fullName>
    </recommendedName>
</protein>
<keyword evidence="3" id="KW-1185">Reference proteome</keyword>
<accession>A2DG11</accession>
<dbReference type="SMR" id="A2DG11"/>
<gene>
    <name evidence="2" type="ORF">TVAG_163340</name>
</gene>
<evidence type="ECO:0008006" key="4">
    <source>
        <dbReference type="Google" id="ProtNLM"/>
    </source>
</evidence>
<organism evidence="2 3">
    <name type="scientific">Trichomonas vaginalis (strain ATCC PRA-98 / G3)</name>
    <dbReference type="NCBI Taxonomy" id="412133"/>
    <lineage>
        <taxon>Eukaryota</taxon>
        <taxon>Metamonada</taxon>
        <taxon>Parabasalia</taxon>
        <taxon>Trichomonadida</taxon>
        <taxon>Trichomonadidae</taxon>
        <taxon>Trichomonas</taxon>
    </lineage>
</organism>
<dbReference type="InParanoid" id="A2DG11"/>
<reference evidence="2" key="1">
    <citation type="submission" date="2006-10" db="EMBL/GenBank/DDBJ databases">
        <authorList>
            <person name="Amadeo P."/>
            <person name="Zhao Q."/>
            <person name="Wortman J."/>
            <person name="Fraser-Liggett C."/>
            <person name="Carlton J."/>
        </authorList>
    </citation>
    <scope>NUCLEOTIDE SEQUENCE</scope>
    <source>
        <strain evidence="2">G3</strain>
    </source>
</reference>
<dbReference type="VEuPathDB" id="TrichDB:TVAG_163340"/>
<proteinExistence type="predicted"/>
<dbReference type="KEGG" id="tva:5466181"/>